<dbReference type="Gene3D" id="3.40.50.10490">
    <property type="entry name" value="Glucose-6-phosphate isomerase like protein, domain 1"/>
    <property type="match status" value="2"/>
</dbReference>
<dbReference type="SUPFAM" id="SSF53697">
    <property type="entry name" value="SIS domain"/>
    <property type="match status" value="1"/>
</dbReference>
<sequence>MAAEVASQPDCWREAATLAGSVAGLLPEPGARVAIAGCGTSWFIGQAYAVLREQAGHGATDAFAASEFPLQRRYDHVIALTRSGTTTEVRSLLAKMRGVSPTTVITGVPAEVDGTADAVVDLSAADERSVVQTRFATSALALLRTHLGEDIEPVAKQAEQVLAEPLAPELLSAEQFSFLGTGWSVGIAHEAALKFREACLFWTESYPAWDYRHGPISIAEPGRVTWMFGAAPDGLADDVRRAGGTFVESGLDPLADLVRAQRVAGAIAARKGLDPDQPRGLTRSVVLS</sequence>
<keyword evidence="4" id="KW-1185">Reference proteome</keyword>
<feature type="domain" description="SIS" evidence="2">
    <location>
        <begin position="22"/>
        <end position="153"/>
    </location>
</feature>
<dbReference type="InterPro" id="IPR001347">
    <property type="entry name" value="SIS_dom"/>
</dbReference>
<organism evidence="3 4">
    <name type="scientific">Amycolatopsis xylanica</name>
    <dbReference type="NCBI Taxonomy" id="589385"/>
    <lineage>
        <taxon>Bacteria</taxon>
        <taxon>Bacillati</taxon>
        <taxon>Actinomycetota</taxon>
        <taxon>Actinomycetes</taxon>
        <taxon>Pseudonocardiales</taxon>
        <taxon>Pseudonocardiaceae</taxon>
        <taxon>Amycolatopsis</taxon>
    </lineage>
</organism>
<name>A0A1H3RM67_9PSEU</name>
<dbReference type="CDD" id="cd05008">
    <property type="entry name" value="SIS_GlmS_GlmD_1"/>
    <property type="match status" value="1"/>
</dbReference>
<keyword evidence="1" id="KW-0677">Repeat</keyword>
<gene>
    <name evidence="3" type="ORF">SAMN05421504_111192</name>
</gene>
<evidence type="ECO:0000259" key="2">
    <source>
        <dbReference type="PROSITE" id="PS51464"/>
    </source>
</evidence>
<dbReference type="CDD" id="cd05009">
    <property type="entry name" value="SIS_GlmS_GlmD_2"/>
    <property type="match status" value="1"/>
</dbReference>
<dbReference type="STRING" id="589385.SAMN05421504_111192"/>
<dbReference type="GO" id="GO:0097367">
    <property type="term" value="F:carbohydrate derivative binding"/>
    <property type="evidence" value="ECO:0007669"/>
    <property type="project" value="InterPro"/>
</dbReference>
<accession>A0A1H3RM67</accession>
<dbReference type="PROSITE" id="PS51464">
    <property type="entry name" value="SIS"/>
    <property type="match status" value="1"/>
</dbReference>
<proteinExistence type="predicted"/>
<evidence type="ECO:0000256" key="1">
    <source>
        <dbReference type="ARBA" id="ARBA00022737"/>
    </source>
</evidence>
<dbReference type="InterPro" id="IPR035466">
    <property type="entry name" value="GlmS/AgaS_SIS"/>
</dbReference>
<reference evidence="3 4" key="1">
    <citation type="submission" date="2016-10" db="EMBL/GenBank/DDBJ databases">
        <authorList>
            <person name="de Groot N.N."/>
        </authorList>
    </citation>
    <scope>NUCLEOTIDE SEQUENCE [LARGE SCALE GENOMIC DNA]</scope>
    <source>
        <strain evidence="3 4">CPCC 202699</strain>
    </source>
</reference>
<dbReference type="PANTHER" id="PTHR10937">
    <property type="entry name" value="GLUCOSAMINE--FRUCTOSE-6-PHOSPHATE AMINOTRANSFERASE, ISOMERIZING"/>
    <property type="match status" value="1"/>
</dbReference>
<dbReference type="EMBL" id="FNON01000011">
    <property type="protein sequence ID" value="SDZ26776.1"/>
    <property type="molecule type" value="Genomic_DNA"/>
</dbReference>
<dbReference type="Proteomes" id="UP000199515">
    <property type="component" value="Unassembled WGS sequence"/>
</dbReference>
<dbReference type="GO" id="GO:1901135">
    <property type="term" value="P:carbohydrate derivative metabolic process"/>
    <property type="evidence" value="ECO:0007669"/>
    <property type="project" value="InterPro"/>
</dbReference>
<evidence type="ECO:0000313" key="4">
    <source>
        <dbReference type="Proteomes" id="UP000199515"/>
    </source>
</evidence>
<dbReference type="InterPro" id="IPR035490">
    <property type="entry name" value="GlmS/FrlB_SIS"/>
</dbReference>
<evidence type="ECO:0000313" key="3">
    <source>
        <dbReference type="EMBL" id="SDZ26776.1"/>
    </source>
</evidence>
<dbReference type="AlphaFoldDB" id="A0A1H3RM67"/>
<protein>
    <recommendedName>
        <fullName evidence="2">SIS domain-containing protein</fullName>
    </recommendedName>
</protein>
<dbReference type="InterPro" id="IPR046348">
    <property type="entry name" value="SIS_dom_sf"/>
</dbReference>